<organism evidence="1 2">
    <name type="scientific">Cephalotus follicularis</name>
    <name type="common">Albany pitcher plant</name>
    <dbReference type="NCBI Taxonomy" id="3775"/>
    <lineage>
        <taxon>Eukaryota</taxon>
        <taxon>Viridiplantae</taxon>
        <taxon>Streptophyta</taxon>
        <taxon>Embryophyta</taxon>
        <taxon>Tracheophyta</taxon>
        <taxon>Spermatophyta</taxon>
        <taxon>Magnoliopsida</taxon>
        <taxon>eudicotyledons</taxon>
        <taxon>Gunneridae</taxon>
        <taxon>Pentapetalae</taxon>
        <taxon>rosids</taxon>
        <taxon>fabids</taxon>
        <taxon>Oxalidales</taxon>
        <taxon>Cephalotaceae</taxon>
        <taxon>Cephalotus</taxon>
    </lineage>
</organism>
<dbReference type="EMBL" id="BDDD01004985">
    <property type="protein sequence ID" value="GAV88611.1"/>
    <property type="molecule type" value="Genomic_DNA"/>
</dbReference>
<keyword evidence="2" id="KW-1185">Reference proteome</keyword>
<dbReference type="InParanoid" id="A0A1Q3D853"/>
<sequence length="103" mass="12177">MFAILHCRHIYMDTVHQQHRKKKQLDKKYPIKGHSWQQQQHQNCHSSSQFSSLQFFSTNHHHHHHHQIAVISHQSLHVIVACFKGTESRSQVAVKWCQTLNAP</sequence>
<reference evidence="2" key="1">
    <citation type="submission" date="2016-04" db="EMBL/GenBank/DDBJ databases">
        <title>Cephalotus genome sequencing.</title>
        <authorList>
            <person name="Fukushima K."/>
            <person name="Hasebe M."/>
            <person name="Fang X."/>
        </authorList>
    </citation>
    <scope>NUCLEOTIDE SEQUENCE [LARGE SCALE GENOMIC DNA]</scope>
    <source>
        <strain evidence="2">cv. St1</strain>
    </source>
</reference>
<dbReference type="Proteomes" id="UP000187406">
    <property type="component" value="Unassembled WGS sequence"/>
</dbReference>
<name>A0A1Q3D853_CEPFO</name>
<gene>
    <name evidence="1" type="ORF">CFOL_v3_32033</name>
</gene>
<protein>
    <submittedName>
        <fullName evidence="1">Uncharacterized protein</fullName>
    </submittedName>
</protein>
<proteinExistence type="predicted"/>
<accession>A0A1Q3D853</accession>
<evidence type="ECO:0000313" key="2">
    <source>
        <dbReference type="Proteomes" id="UP000187406"/>
    </source>
</evidence>
<dbReference type="AlphaFoldDB" id="A0A1Q3D853"/>
<comment type="caution">
    <text evidence="1">The sequence shown here is derived from an EMBL/GenBank/DDBJ whole genome shotgun (WGS) entry which is preliminary data.</text>
</comment>
<evidence type="ECO:0000313" key="1">
    <source>
        <dbReference type="EMBL" id="GAV88611.1"/>
    </source>
</evidence>